<dbReference type="SUPFAM" id="SSF57701">
    <property type="entry name" value="Zn2/Cys6 DNA-binding domain"/>
    <property type="match status" value="1"/>
</dbReference>
<comment type="caution">
    <text evidence="9">The sequence shown here is derived from an EMBL/GenBank/DDBJ whole genome shotgun (WGS) entry which is preliminary data.</text>
</comment>
<dbReference type="GO" id="GO:0000981">
    <property type="term" value="F:DNA-binding transcription factor activity, RNA polymerase II-specific"/>
    <property type="evidence" value="ECO:0007669"/>
    <property type="project" value="InterPro"/>
</dbReference>
<gene>
    <name evidence="9" type="ORF">N7494_009478</name>
</gene>
<evidence type="ECO:0000256" key="4">
    <source>
        <dbReference type="ARBA" id="ARBA00023125"/>
    </source>
</evidence>
<dbReference type="CDD" id="cd00067">
    <property type="entry name" value="GAL4"/>
    <property type="match status" value="1"/>
</dbReference>
<organism evidence="9 10">
    <name type="scientific">Penicillium frequentans</name>
    <dbReference type="NCBI Taxonomy" id="3151616"/>
    <lineage>
        <taxon>Eukaryota</taxon>
        <taxon>Fungi</taxon>
        <taxon>Dikarya</taxon>
        <taxon>Ascomycota</taxon>
        <taxon>Pezizomycotina</taxon>
        <taxon>Eurotiomycetes</taxon>
        <taxon>Eurotiomycetidae</taxon>
        <taxon>Eurotiales</taxon>
        <taxon>Aspergillaceae</taxon>
        <taxon>Penicillium</taxon>
    </lineage>
</organism>
<keyword evidence="4" id="KW-0238">DNA-binding</keyword>
<protein>
    <recommendedName>
        <fullName evidence="8">Zn(2)-C6 fungal-type domain-containing protein</fullName>
    </recommendedName>
</protein>
<keyword evidence="2" id="KW-0479">Metal-binding</keyword>
<dbReference type="SMART" id="SM00906">
    <property type="entry name" value="Fungal_trans"/>
    <property type="match status" value="1"/>
</dbReference>
<dbReference type="InterPro" id="IPR007219">
    <property type="entry name" value="XnlR_reg_dom"/>
</dbReference>
<dbReference type="Pfam" id="PF00172">
    <property type="entry name" value="Zn_clus"/>
    <property type="match status" value="1"/>
</dbReference>
<evidence type="ECO:0000313" key="10">
    <source>
        <dbReference type="Proteomes" id="UP001220324"/>
    </source>
</evidence>
<feature type="region of interest" description="Disordered" evidence="7">
    <location>
        <begin position="83"/>
        <end position="111"/>
    </location>
</feature>
<comment type="subcellular location">
    <subcellularLocation>
        <location evidence="1">Nucleus</location>
    </subcellularLocation>
</comment>
<evidence type="ECO:0000256" key="1">
    <source>
        <dbReference type="ARBA" id="ARBA00004123"/>
    </source>
</evidence>
<dbReference type="Proteomes" id="UP001220324">
    <property type="component" value="Unassembled WGS sequence"/>
</dbReference>
<feature type="region of interest" description="Disordered" evidence="7">
    <location>
        <begin position="630"/>
        <end position="661"/>
    </location>
</feature>
<evidence type="ECO:0000259" key="8">
    <source>
        <dbReference type="PROSITE" id="PS50048"/>
    </source>
</evidence>
<dbReference type="SMART" id="SM00066">
    <property type="entry name" value="GAL4"/>
    <property type="match status" value="1"/>
</dbReference>
<dbReference type="GO" id="GO:0006351">
    <property type="term" value="P:DNA-templated transcription"/>
    <property type="evidence" value="ECO:0007669"/>
    <property type="project" value="InterPro"/>
</dbReference>
<accession>A0AAD6GCX1</accession>
<dbReference type="AlphaFoldDB" id="A0AAD6GCX1"/>
<reference evidence="9 10" key="1">
    <citation type="journal article" date="2023" name="IMA Fungus">
        <title>Comparative genomic study of the Penicillium genus elucidates a diverse pangenome and 15 lateral gene transfer events.</title>
        <authorList>
            <person name="Petersen C."/>
            <person name="Sorensen T."/>
            <person name="Nielsen M.R."/>
            <person name="Sondergaard T.E."/>
            <person name="Sorensen J.L."/>
            <person name="Fitzpatrick D.A."/>
            <person name="Frisvad J.C."/>
            <person name="Nielsen K.L."/>
        </authorList>
    </citation>
    <scope>NUCLEOTIDE SEQUENCE [LARGE SCALE GENOMIC DNA]</scope>
    <source>
        <strain evidence="9 10">IBT 35679</strain>
    </source>
</reference>
<dbReference type="PANTHER" id="PTHR31001">
    <property type="entry name" value="UNCHARACTERIZED TRANSCRIPTIONAL REGULATORY PROTEIN"/>
    <property type="match status" value="1"/>
</dbReference>
<dbReference type="InterPro" id="IPR050613">
    <property type="entry name" value="Sec_Metabolite_Reg"/>
</dbReference>
<feature type="domain" description="Zn(2)-C6 fungal-type" evidence="8">
    <location>
        <begin position="8"/>
        <end position="37"/>
    </location>
</feature>
<dbReference type="GO" id="GO:0008270">
    <property type="term" value="F:zinc ion binding"/>
    <property type="evidence" value="ECO:0007669"/>
    <property type="project" value="InterPro"/>
</dbReference>
<dbReference type="GO" id="GO:0003677">
    <property type="term" value="F:DNA binding"/>
    <property type="evidence" value="ECO:0007669"/>
    <property type="project" value="UniProtKB-KW"/>
</dbReference>
<dbReference type="EMBL" id="JAQIZZ010000007">
    <property type="protein sequence ID" value="KAJ5532926.1"/>
    <property type="molecule type" value="Genomic_DNA"/>
</dbReference>
<dbReference type="Gene3D" id="4.10.240.10">
    <property type="entry name" value="Zn(2)-C6 fungal-type DNA-binding domain"/>
    <property type="match status" value="1"/>
</dbReference>
<dbReference type="GO" id="GO:0005634">
    <property type="term" value="C:nucleus"/>
    <property type="evidence" value="ECO:0007669"/>
    <property type="project" value="UniProtKB-SubCell"/>
</dbReference>
<keyword evidence="10" id="KW-1185">Reference proteome</keyword>
<dbReference type="Pfam" id="PF04082">
    <property type="entry name" value="Fungal_trans"/>
    <property type="match status" value="1"/>
</dbReference>
<proteinExistence type="predicted"/>
<dbReference type="PANTHER" id="PTHR31001:SF45">
    <property type="entry name" value="ZN(II)2CYS6 TRANSCRIPTION FACTOR (EUROFUNG)"/>
    <property type="match status" value="1"/>
</dbReference>
<evidence type="ECO:0000256" key="3">
    <source>
        <dbReference type="ARBA" id="ARBA00023015"/>
    </source>
</evidence>
<dbReference type="PROSITE" id="PS50048">
    <property type="entry name" value="ZN2_CY6_FUNGAL_2"/>
    <property type="match status" value="1"/>
</dbReference>
<evidence type="ECO:0000256" key="6">
    <source>
        <dbReference type="ARBA" id="ARBA00023242"/>
    </source>
</evidence>
<keyword evidence="6" id="KW-0539">Nucleus</keyword>
<evidence type="ECO:0000256" key="7">
    <source>
        <dbReference type="SAM" id="MobiDB-lite"/>
    </source>
</evidence>
<evidence type="ECO:0000313" key="9">
    <source>
        <dbReference type="EMBL" id="KAJ5532926.1"/>
    </source>
</evidence>
<dbReference type="CDD" id="cd12148">
    <property type="entry name" value="fungal_TF_MHR"/>
    <property type="match status" value="1"/>
</dbReference>
<evidence type="ECO:0000256" key="2">
    <source>
        <dbReference type="ARBA" id="ARBA00022723"/>
    </source>
</evidence>
<evidence type="ECO:0000256" key="5">
    <source>
        <dbReference type="ARBA" id="ARBA00023163"/>
    </source>
</evidence>
<keyword evidence="5" id="KW-0804">Transcription</keyword>
<dbReference type="InterPro" id="IPR001138">
    <property type="entry name" value="Zn2Cys6_DnaBD"/>
</dbReference>
<dbReference type="InterPro" id="IPR036864">
    <property type="entry name" value="Zn2-C6_fun-type_DNA-bd_sf"/>
</dbReference>
<sequence length="718" mass="81157">MSLPRGNSCILCQQRKVRCDQQKPCSGCVRAQVECKVAPIQPPRRKKRKTHEDDLIDRLKKYEALMTRNGVDFTSISDNDRERNASEMASDVQNASPGPVSPKTAESRGAIRKKSSKWAAYYDEYQAHNDLLHGSDDDDEHERPTIHHAFDKMFENTNDGFPFMVGGSKSQITHLHPPAIQIFQLWQIYLNNVNPLLKINHAPTLQNQIVKASADLSNVAEPLEALMFAMYFLSVTSMPNEEVEAAFGVSKKALLARYHTASQQALINAQFMSSSELTTLQAFLLHLLSICRSVDPRSLFCLIGVAVRVATRLGIHRDGDQFGLPPFEVEQRRRLWWQLAMLDKRIAELTGSAITALSSSRTDCRLPLNINDSDLHKHTKTLPVPFTGLTEMLFCLTRVELLVSTTPSGLRPDPSIVRNRQINEPLVPPSSFGPPEVCTLPFRGLNEYSAYIESTYLKYCDPEIPIQNFTLLTARISLCKLRVIDFMCRGIPTTKLSGEERDELFMTSVQMIEYDDKIYTTEELRGFLWYTQFQAPMPGFFFLMSELRHRTTGPLCERAWKAIFNDHEHRNLVRNLKSPMHTAFGQAILKAWDAHEQAEFQQGKSNESPELITVLRRVYKSEMKMKMKNSQVQYGPVQDSNAAPTSQSGQVDSTTGTSTFGNIDAEHSMEFQHSGTDFDASMMFPTLNSGSQIYGLGMMGYEEPNWSCLTQLGSFGDY</sequence>
<name>A0AAD6GCX1_9EURO</name>
<keyword evidence="3" id="KW-0805">Transcription regulation</keyword>